<evidence type="ECO:0000256" key="1">
    <source>
        <dbReference type="SAM" id="MobiDB-lite"/>
    </source>
</evidence>
<evidence type="ECO:0000313" key="4">
    <source>
        <dbReference type="Proteomes" id="UP000006073"/>
    </source>
</evidence>
<dbReference type="eggNOG" id="ENOG5032Y9I">
    <property type="taxonomic scope" value="Bacteria"/>
</dbReference>
<feature type="transmembrane region" description="Helical" evidence="2">
    <location>
        <begin position="47"/>
        <end position="67"/>
    </location>
</feature>
<comment type="caution">
    <text evidence="3">The sequence shown here is derived from an EMBL/GenBank/DDBJ whole genome shotgun (WGS) entry which is preliminary data.</text>
</comment>
<evidence type="ECO:0000313" key="3">
    <source>
        <dbReference type="EMBL" id="EOZ99712.1"/>
    </source>
</evidence>
<protein>
    <recommendedName>
        <fullName evidence="5">Outer membrane protein beta-barrel domain-containing protein</fullName>
    </recommendedName>
</protein>
<accession>S2DL88</accession>
<feature type="compositionally biased region" description="Basic and acidic residues" evidence="1">
    <location>
        <begin position="100"/>
        <end position="112"/>
    </location>
</feature>
<evidence type="ECO:0008006" key="5">
    <source>
        <dbReference type="Google" id="ProtNLM"/>
    </source>
</evidence>
<keyword evidence="2" id="KW-1133">Transmembrane helix</keyword>
<dbReference type="OrthoDB" id="1419682at2"/>
<reference evidence="3 4" key="1">
    <citation type="journal article" date="2013" name="Genome Announc.">
        <title>Draft Genome Sequence of Indibacter alkaliphilus Strain LW1T, Isolated from Lonar Lake, a Haloalkaline Lake in the Buldana District of Maharashtra, India.</title>
        <authorList>
            <person name="Singh A."/>
            <person name="Kumar Jangir P."/>
            <person name="Sharma R."/>
            <person name="Singh A."/>
            <person name="Kumar Pinnaka A."/>
            <person name="Shivaji S."/>
        </authorList>
    </citation>
    <scope>NUCLEOTIDE SEQUENCE [LARGE SCALE GENOMIC DNA]</scope>
    <source>
        <strain evidence="4">CCUG 57479 / KCTC 22604 / LW1</strain>
    </source>
</reference>
<dbReference type="Proteomes" id="UP000006073">
    <property type="component" value="Unassembled WGS sequence"/>
</dbReference>
<dbReference type="RefSeq" id="WP_009034131.1">
    <property type="nucleotide sequence ID" value="NZ_ALWO02000011.1"/>
</dbReference>
<sequence length="437" mass="48644">MKEQFDKKLAEKIKASFENHQEAYNPKEWDKLSATYFAKPKGAILPFWMYWAASLVAIAFVASIVLFNTDDKENLYTSETEVELKEENTQDTIQSQQPQNEDKNIALSEKPKKTQKAITSTQSRASVSKSTAQKQNNAPNEVTTFDKLDTGTKTVAEVAINTEMEATKPEIDKSIVLELRKKEEQEALEKINTWLADGESSPSKIEEKEDIVQDPLKLGVLLMPQSTTNSTQAVNIGAGIISELSVSSKFKLDFGIAYARQTLAPGINTASNNYVSDALSNSERSALMSSNFVTTSNELSFGQLEIPFNLKYKVFDTKKSDFYLISGVSNMLYINQRNTVTYNSVNIASSGFADSRATLTTTSQTFTPETQNNSRNTNIGQLLNLSVGFEQNLSNGTFLSIEPFYKLSLGNQTFINQQFSIGGLNLRLNFLVKDKKD</sequence>
<gene>
    <name evidence="3" type="ORF">A33Q_0393</name>
</gene>
<evidence type="ECO:0000256" key="2">
    <source>
        <dbReference type="SAM" id="Phobius"/>
    </source>
</evidence>
<feature type="compositionally biased region" description="Polar residues" evidence="1">
    <location>
        <begin position="90"/>
        <end position="99"/>
    </location>
</feature>
<proteinExistence type="predicted"/>
<feature type="compositionally biased region" description="Polar residues" evidence="1">
    <location>
        <begin position="116"/>
        <end position="143"/>
    </location>
</feature>
<organism evidence="3 4">
    <name type="scientific">Indibacter alkaliphilus (strain CCUG 57479 / KCTC 22604 / LW1)</name>
    <dbReference type="NCBI Taxonomy" id="1189612"/>
    <lineage>
        <taxon>Bacteria</taxon>
        <taxon>Pseudomonadati</taxon>
        <taxon>Bacteroidota</taxon>
        <taxon>Cytophagia</taxon>
        <taxon>Cytophagales</taxon>
        <taxon>Cyclobacteriaceae</taxon>
    </lineage>
</organism>
<name>S2DL88_INDAL</name>
<keyword evidence="2" id="KW-0812">Transmembrane</keyword>
<dbReference type="AlphaFoldDB" id="S2DL88"/>
<keyword evidence="2" id="KW-0472">Membrane</keyword>
<dbReference type="EMBL" id="ALWO02000011">
    <property type="protein sequence ID" value="EOZ99712.1"/>
    <property type="molecule type" value="Genomic_DNA"/>
</dbReference>
<keyword evidence="4" id="KW-1185">Reference proteome</keyword>
<dbReference type="STRING" id="1189612.A33Q_0393"/>
<feature type="region of interest" description="Disordered" evidence="1">
    <location>
        <begin position="81"/>
        <end position="146"/>
    </location>
</feature>